<dbReference type="SUPFAM" id="SSF51419">
    <property type="entry name" value="PLP-binding barrel"/>
    <property type="match status" value="1"/>
</dbReference>
<dbReference type="InterPro" id="IPR029066">
    <property type="entry name" value="PLP-binding_barrel"/>
</dbReference>
<comment type="similarity">
    <text evidence="2 4">Belongs to the pyridoxal phosphate-binding protein YggS/PROSC family.</text>
</comment>
<protein>
    <recommendedName>
        <fullName evidence="2">Pyridoxal phosphate homeostasis protein</fullName>
        <shortName evidence="2">PLP homeostasis protein</shortName>
    </recommendedName>
</protein>
<dbReference type="PROSITE" id="PS01211">
    <property type="entry name" value="UPF0001"/>
    <property type="match status" value="1"/>
</dbReference>
<dbReference type="Gene3D" id="3.20.20.10">
    <property type="entry name" value="Alanine racemase"/>
    <property type="match status" value="1"/>
</dbReference>
<feature type="modified residue" description="N6-(pyridoxal phosphate)lysine" evidence="2 3">
    <location>
        <position position="53"/>
    </location>
</feature>
<evidence type="ECO:0000256" key="1">
    <source>
        <dbReference type="ARBA" id="ARBA00022898"/>
    </source>
</evidence>
<dbReference type="InterPro" id="IPR011078">
    <property type="entry name" value="PyrdxlP_homeostasis"/>
</dbReference>
<gene>
    <name evidence="6" type="ORF">AWC23_05140</name>
</gene>
<organism evidence="6 7">
    <name type="scientific">Mycobacterium saskatchewanense</name>
    <dbReference type="NCBI Taxonomy" id="220927"/>
    <lineage>
        <taxon>Bacteria</taxon>
        <taxon>Bacillati</taxon>
        <taxon>Actinomycetota</taxon>
        <taxon>Actinomycetes</taxon>
        <taxon>Mycobacteriales</taxon>
        <taxon>Mycobacteriaceae</taxon>
        <taxon>Mycobacterium</taxon>
        <taxon>Mycobacterium simiae complex</taxon>
    </lineage>
</organism>
<proteinExistence type="inferred from homology"/>
<dbReference type="AlphaFoldDB" id="A0AAJ3NT08"/>
<keyword evidence="1 2" id="KW-0663">Pyridoxal phosphate</keyword>
<evidence type="ECO:0000313" key="6">
    <source>
        <dbReference type="EMBL" id="ORW74473.1"/>
    </source>
</evidence>
<comment type="function">
    <text evidence="2">Pyridoxal 5'-phosphate (PLP)-binding protein, which is involved in PLP homeostasis.</text>
</comment>
<feature type="domain" description="Alanine racemase N-terminal" evidence="5">
    <location>
        <begin position="108"/>
        <end position="266"/>
    </location>
</feature>
<evidence type="ECO:0000313" key="7">
    <source>
        <dbReference type="Proteomes" id="UP000193387"/>
    </source>
</evidence>
<dbReference type="InterPro" id="IPR001608">
    <property type="entry name" value="Ala_racemase_N"/>
</dbReference>
<reference evidence="6 7" key="1">
    <citation type="submission" date="2016-01" db="EMBL/GenBank/DDBJ databases">
        <title>The new phylogeny of the genus Mycobacterium.</title>
        <authorList>
            <person name="Tarcisio F."/>
            <person name="Conor M."/>
            <person name="Antonella G."/>
            <person name="Elisabetta G."/>
            <person name="Giulia F.S."/>
            <person name="Sara T."/>
            <person name="Anna F."/>
            <person name="Clotilde B."/>
            <person name="Roberto B."/>
            <person name="Veronica D.S."/>
            <person name="Fabio R."/>
            <person name="Monica P."/>
            <person name="Olivier J."/>
            <person name="Enrico T."/>
            <person name="Nicola S."/>
        </authorList>
    </citation>
    <scope>NUCLEOTIDE SEQUENCE [LARGE SCALE GENOMIC DNA]</scope>
    <source>
        <strain evidence="6 7">DSM 44616</strain>
    </source>
</reference>
<evidence type="ECO:0000256" key="3">
    <source>
        <dbReference type="PIRSR" id="PIRSR004848-1"/>
    </source>
</evidence>
<name>A0AAJ3NT08_9MYCO</name>
<dbReference type="PANTHER" id="PTHR10146">
    <property type="entry name" value="PROLINE SYNTHETASE CO-TRANSCRIBED BACTERIAL HOMOLOG PROTEIN"/>
    <property type="match status" value="1"/>
</dbReference>
<dbReference type="PANTHER" id="PTHR10146:SF14">
    <property type="entry name" value="PYRIDOXAL PHOSPHATE HOMEOSTASIS PROTEIN"/>
    <property type="match status" value="1"/>
</dbReference>
<evidence type="ECO:0000256" key="4">
    <source>
        <dbReference type="RuleBase" id="RU004514"/>
    </source>
</evidence>
<dbReference type="GO" id="GO:0030170">
    <property type="term" value="F:pyridoxal phosphate binding"/>
    <property type="evidence" value="ECO:0007669"/>
    <property type="project" value="UniProtKB-UniRule"/>
</dbReference>
<dbReference type="RefSeq" id="WP_142280436.1">
    <property type="nucleotide sequence ID" value="NZ_AP022573.1"/>
</dbReference>
<accession>A0AAJ3NT08</accession>
<dbReference type="Pfam" id="PF01168">
    <property type="entry name" value="Ala_racemase_N"/>
    <property type="match status" value="1"/>
</dbReference>
<comment type="cofactor">
    <cofactor evidence="3">
        <name>pyridoxal 5'-phosphate</name>
        <dbReference type="ChEBI" id="CHEBI:597326"/>
    </cofactor>
</comment>
<dbReference type="EMBL" id="LQPR01000008">
    <property type="protein sequence ID" value="ORW74473.1"/>
    <property type="molecule type" value="Genomic_DNA"/>
</dbReference>
<keyword evidence="7" id="KW-1185">Reference proteome</keyword>
<sequence length="270" mass="28327">MAPGDAAGGSRGEPGNREAELTHALAVVRSRLAAAAEAAGRNVGEIELLPITKFFPATDVVILSRLGCRAVGESRDQEASAKVAEVARLADTGKGSAASPWTDSRGIRWHMVGHIQRNKARSVARWAHTAHSVDSVALVTALDRGAGVALADGHRAESLRVYVQLSLDGDVSRGGVDISNAKAVDQVCDQTAQAKNLKLVGLMAIPPLDWDPDRAFDRLQSEYRRVLGSHPGAVGLSAGMSNDFEVAVKHGSTCVRVGTALLGPRPLPSP</sequence>
<evidence type="ECO:0000259" key="5">
    <source>
        <dbReference type="Pfam" id="PF01168"/>
    </source>
</evidence>
<dbReference type="HAMAP" id="MF_02087">
    <property type="entry name" value="PLP_homeostasis"/>
    <property type="match status" value="1"/>
</dbReference>
<dbReference type="PIRSF" id="PIRSF004848">
    <property type="entry name" value="YBL036c_PLPDEIII"/>
    <property type="match status" value="1"/>
</dbReference>
<dbReference type="Proteomes" id="UP000193387">
    <property type="component" value="Unassembled WGS sequence"/>
</dbReference>
<evidence type="ECO:0000256" key="2">
    <source>
        <dbReference type="HAMAP-Rule" id="MF_02087"/>
    </source>
</evidence>
<comment type="caution">
    <text evidence="6">The sequence shown here is derived from an EMBL/GenBank/DDBJ whole genome shotgun (WGS) entry which is preliminary data.</text>
</comment>